<dbReference type="RefSeq" id="WP_377710357.1">
    <property type="nucleotide sequence ID" value="NZ_JBHSMP010000009.1"/>
</dbReference>
<dbReference type="EMBL" id="JBHSMP010000009">
    <property type="protein sequence ID" value="MFC5428534.1"/>
    <property type="molecule type" value="Genomic_DNA"/>
</dbReference>
<name>A0ABW0J6A5_9BURK</name>
<protein>
    <recommendedName>
        <fullName evidence="4">Adhesin</fullName>
    </recommendedName>
</protein>
<dbReference type="PROSITE" id="PS51257">
    <property type="entry name" value="PROKAR_LIPOPROTEIN"/>
    <property type="match status" value="1"/>
</dbReference>
<evidence type="ECO:0000313" key="3">
    <source>
        <dbReference type="Proteomes" id="UP001596103"/>
    </source>
</evidence>
<feature type="chain" id="PRO_5046203055" description="Adhesin" evidence="1">
    <location>
        <begin position="41"/>
        <end position="217"/>
    </location>
</feature>
<gene>
    <name evidence="2" type="ORF">ACFPTO_06910</name>
</gene>
<dbReference type="Proteomes" id="UP001596103">
    <property type="component" value="Unassembled WGS sequence"/>
</dbReference>
<organism evidence="2 3">
    <name type="scientific">Paraburkholderia denitrificans</name>
    <dbReference type="NCBI Taxonomy" id="694025"/>
    <lineage>
        <taxon>Bacteria</taxon>
        <taxon>Pseudomonadati</taxon>
        <taxon>Pseudomonadota</taxon>
        <taxon>Betaproteobacteria</taxon>
        <taxon>Burkholderiales</taxon>
        <taxon>Burkholderiaceae</taxon>
        <taxon>Paraburkholderia</taxon>
    </lineage>
</organism>
<feature type="signal peptide" evidence="1">
    <location>
        <begin position="1"/>
        <end position="40"/>
    </location>
</feature>
<sequence length="217" mass="21226">MSALRTPRTPRTCARWPQQATLALAACLVCAGAAEVPAQAQTVNNVSADIGAGSANGTLGAVAVNEAAGLNNAQANQLTVTSGSPVMANGIGSEQYARARARLGNASASIGEGAFANASGAVMVNQAAGVGNIQSNSARIGTGVIGVDVASDAELSAAAATNGGPGRSAETHGIREARIGSAAFRNATGLVQVNQTVGAGNATANSFVLRPPAGTLF</sequence>
<comment type="caution">
    <text evidence="2">The sequence shown here is derived from an EMBL/GenBank/DDBJ whole genome shotgun (WGS) entry which is preliminary data.</text>
</comment>
<accession>A0ABW0J6A5</accession>
<keyword evidence="3" id="KW-1185">Reference proteome</keyword>
<evidence type="ECO:0000256" key="1">
    <source>
        <dbReference type="SAM" id="SignalP"/>
    </source>
</evidence>
<proteinExistence type="predicted"/>
<evidence type="ECO:0000313" key="2">
    <source>
        <dbReference type="EMBL" id="MFC5428534.1"/>
    </source>
</evidence>
<evidence type="ECO:0008006" key="4">
    <source>
        <dbReference type="Google" id="ProtNLM"/>
    </source>
</evidence>
<keyword evidence="1" id="KW-0732">Signal</keyword>
<reference evidence="3" key="1">
    <citation type="journal article" date="2019" name="Int. J. Syst. Evol. Microbiol.">
        <title>The Global Catalogue of Microorganisms (GCM) 10K type strain sequencing project: providing services to taxonomists for standard genome sequencing and annotation.</title>
        <authorList>
            <consortium name="The Broad Institute Genomics Platform"/>
            <consortium name="The Broad Institute Genome Sequencing Center for Infectious Disease"/>
            <person name="Wu L."/>
            <person name="Ma J."/>
        </authorList>
    </citation>
    <scope>NUCLEOTIDE SEQUENCE [LARGE SCALE GENOMIC DNA]</scope>
    <source>
        <strain evidence="3">CCUG 56042</strain>
    </source>
</reference>